<feature type="region of interest" description="Disordered" evidence="1">
    <location>
        <begin position="85"/>
        <end position="106"/>
    </location>
</feature>
<proteinExistence type="predicted"/>
<evidence type="ECO:0000256" key="1">
    <source>
        <dbReference type="SAM" id="MobiDB-lite"/>
    </source>
</evidence>
<name>A0A0F9LG71_9ZZZZ</name>
<feature type="compositionally biased region" description="Basic and acidic residues" evidence="1">
    <location>
        <begin position="85"/>
        <end position="96"/>
    </location>
</feature>
<comment type="caution">
    <text evidence="2">The sequence shown here is derived from an EMBL/GenBank/DDBJ whole genome shotgun (WGS) entry which is preliminary data.</text>
</comment>
<dbReference type="EMBL" id="LAZR01006208">
    <property type="protein sequence ID" value="KKM93919.1"/>
    <property type="molecule type" value="Genomic_DNA"/>
</dbReference>
<protein>
    <submittedName>
        <fullName evidence="2">Uncharacterized protein</fullName>
    </submittedName>
</protein>
<dbReference type="AlphaFoldDB" id="A0A0F9LG71"/>
<evidence type="ECO:0000313" key="2">
    <source>
        <dbReference type="EMBL" id="KKM93919.1"/>
    </source>
</evidence>
<reference evidence="2" key="1">
    <citation type="journal article" date="2015" name="Nature">
        <title>Complex archaea that bridge the gap between prokaryotes and eukaryotes.</title>
        <authorList>
            <person name="Spang A."/>
            <person name="Saw J.H."/>
            <person name="Jorgensen S.L."/>
            <person name="Zaremba-Niedzwiedzka K."/>
            <person name="Martijn J."/>
            <person name="Lind A.E."/>
            <person name="van Eijk R."/>
            <person name="Schleper C."/>
            <person name="Guy L."/>
            <person name="Ettema T.J."/>
        </authorList>
    </citation>
    <scope>NUCLEOTIDE SEQUENCE</scope>
</reference>
<gene>
    <name evidence="2" type="ORF">LCGC14_1203510</name>
</gene>
<accession>A0A0F9LG71</accession>
<organism evidence="2">
    <name type="scientific">marine sediment metagenome</name>
    <dbReference type="NCBI Taxonomy" id="412755"/>
    <lineage>
        <taxon>unclassified sequences</taxon>
        <taxon>metagenomes</taxon>
        <taxon>ecological metagenomes</taxon>
    </lineage>
</organism>
<sequence length="106" mass="11701">MVNNKSPAHLGVPMTGGPINIPIAELVYIKCPVCGSILFDQAFKMGIISKLHPSNPTKQDQLVRMEVLNTTRCRICKERFGVPKEEVKNDDDKIPKDSIPAEATDP</sequence>